<name>A0ABT6FNM2_9FLAO</name>
<dbReference type="PANTHER" id="PTHR30273:SF2">
    <property type="entry name" value="PROTEIN FECR"/>
    <property type="match status" value="1"/>
</dbReference>
<comment type="caution">
    <text evidence="4">The sequence shown here is derived from an EMBL/GenBank/DDBJ whole genome shotgun (WGS) entry which is preliminary data.</text>
</comment>
<proteinExistence type="predicted"/>
<keyword evidence="1" id="KW-0472">Membrane</keyword>
<dbReference type="Pfam" id="PF04773">
    <property type="entry name" value="FecR"/>
    <property type="match status" value="1"/>
</dbReference>
<accession>A0ABT6FNM2</accession>
<gene>
    <name evidence="4" type="ORF">OSR52_03210</name>
</gene>
<dbReference type="Gene3D" id="3.55.50.30">
    <property type="match status" value="1"/>
</dbReference>
<organism evidence="4 5">
    <name type="scientific">Galbibacter pacificus</name>
    <dbReference type="NCBI Taxonomy" id="2996052"/>
    <lineage>
        <taxon>Bacteria</taxon>
        <taxon>Pseudomonadati</taxon>
        <taxon>Bacteroidota</taxon>
        <taxon>Flavobacteriia</taxon>
        <taxon>Flavobacteriales</taxon>
        <taxon>Flavobacteriaceae</taxon>
        <taxon>Galbibacter</taxon>
    </lineage>
</organism>
<dbReference type="EMBL" id="JAPMUA010000001">
    <property type="protein sequence ID" value="MDG3584864.1"/>
    <property type="molecule type" value="Genomic_DNA"/>
</dbReference>
<reference evidence="4" key="1">
    <citation type="submission" date="2022-11" db="EMBL/GenBank/DDBJ databases">
        <title>High-quality draft genome sequence of Galbibacter sp. strain CMA-7.</title>
        <authorList>
            <person name="Wei L."/>
            <person name="Dong C."/>
            <person name="Shao Z."/>
        </authorList>
    </citation>
    <scope>NUCLEOTIDE SEQUENCE</scope>
    <source>
        <strain evidence="4">CMA-7</strain>
    </source>
</reference>
<keyword evidence="1" id="KW-1133">Transmembrane helix</keyword>
<dbReference type="RefSeq" id="WP_277898621.1">
    <property type="nucleotide sequence ID" value="NZ_JAPMUA010000001.1"/>
</dbReference>
<sequence>MKKEELWLLIEKYADGKCNREEEIFVETYFENCQENNIQLPEEAAIIKSRMYGQIKKTIQKRARNLKLQKQRKVFLKIAAALLFIIGCGTVYKLLNKQEFYTETTALGEKKTISLPDGSVVSLNSATVLSYSSGFNEKNREVTLSGEAYFEVTHIKEKPFIVHTKHLNTKVLGTSFNINAYNGNHNAKVSVTTGKVNVYNTGAVNELLIKNEQLSYNIPNQKYTKEHRNSANDIAWKDNVILLDDIDLETASKILEKWFNVSIAIEGEGLKSKRIFGKYKNPILDDVLESLEFSIGIKALRTNNQIIIKKKNSS</sequence>
<feature type="domain" description="FecR protein" evidence="2">
    <location>
        <begin position="103"/>
        <end position="197"/>
    </location>
</feature>
<dbReference type="PANTHER" id="PTHR30273">
    <property type="entry name" value="PERIPLASMIC SIGNAL SENSOR AND SIGMA FACTOR ACTIVATOR FECR-RELATED"/>
    <property type="match status" value="1"/>
</dbReference>
<evidence type="ECO:0000313" key="4">
    <source>
        <dbReference type="EMBL" id="MDG3584864.1"/>
    </source>
</evidence>
<dbReference type="PIRSF" id="PIRSF018266">
    <property type="entry name" value="FecR"/>
    <property type="match status" value="1"/>
</dbReference>
<feature type="domain" description="Protein FecR C-terminal" evidence="3">
    <location>
        <begin position="242"/>
        <end position="308"/>
    </location>
</feature>
<evidence type="ECO:0000259" key="3">
    <source>
        <dbReference type="Pfam" id="PF16344"/>
    </source>
</evidence>
<dbReference type="Proteomes" id="UP001153642">
    <property type="component" value="Unassembled WGS sequence"/>
</dbReference>
<evidence type="ECO:0000259" key="2">
    <source>
        <dbReference type="Pfam" id="PF04773"/>
    </source>
</evidence>
<evidence type="ECO:0000256" key="1">
    <source>
        <dbReference type="SAM" id="Phobius"/>
    </source>
</evidence>
<dbReference type="Gene3D" id="2.60.120.1440">
    <property type="match status" value="1"/>
</dbReference>
<keyword evidence="5" id="KW-1185">Reference proteome</keyword>
<dbReference type="InterPro" id="IPR032508">
    <property type="entry name" value="FecR_C"/>
</dbReference>
<evidence type="ECO:0000313" key="5">
    <source>
        <dbReference type="Proteomes" id="UP001153642"/>
    </source>
</evidence>
<dbReference type="InterPro" id="IPR006860">
    <property type="entry name" value="FecR"/>
</dbReference>
<protein>
    <submittedName>
        <fullName evidence="4">FecR family protein</fullName>
    </submittedName>
</protein>
<dbReference type="Pfam" id="PF16344">
    <property type="entry name" value="FecR_C"/>
    <property type="match status" value="1"/>
</dbReference>
<dbReference type="InterPro" id="IPR012373">
    <property type="entry name" value="Ferrdict_sens_TM"/>
</dbReference>
<keyword evidence="1" id="KW-0812">Transmembrane</keyword>
<feature type="transmembrane region" description="Helical" evidence="1">
    <location>
        <begin position="74"/>
        <end position="95"/>
    </location>
</feature>